<dbReference type="RefSeq" id="WP_338248858.1">
    <property type="nucleotide sequence ID" value="NZ_AP028907.1"/>
</dbReference>
<dbReference type="InterPro" id="IPR025966">
    <property type="entry name" value="OppC_N"/>
</dbReference>
<evidence type="ECO:0000256" key="3">
    <source>
        <dbReference type="ARBA" id="ARBA00022989"/>
    </source>
</evidence>
<feature type="transmembrane region" description="Helical" evidence="5">
    <location>
        <begin position="462"/>
        <end position="487"/>
    </location>
</feature>
<comment type="similarity">
    <text evidence="5">Belongs to the binding-protein-dependent transport system permease family.</text>
</comment>
<dbReference type="Gene3D" id="1.10.3720.10">
    <property type="entry name" value="MetI-like"/>
    <property type="match status" value="1"/>
</dbReference>
<comment type="subcellular location">
    <subcellularLocation>
        <location evidence="5">Cell membrane</location>
        <topology evidence="5">Multi-pass membrane protein</topology>
    </subcellularLocation>
    <subcellularLocation>
        <location evidence="1">Membrane</location>
        <topology evidence="1">Multi-pass membrane protein</topology>
    </subcellularLocation>
</comment>
<dbReference type="Pfam" id="PF00528">
    <property type="entry name" value="BPD_transp_1"/>
    <property type="match status" value="1"/>
</dbReference>
<evidence type="ECO:0000256" key="4">
    <source>
        <dbReference type="ARBA" id="ARBA00023136"/>
    </source>
</evidence>
<proteinExistence type="inferred from homology"/>
<sequence length="497" mass="54608">MGLLERIAGVWNEYKRDKIGMVGLGLLVLFLFIAVAFPVIGNKEVIENWDNYQYFRFYPKNAPPCWASIISGEKYTRTIIADGKAVEIISDTGVDKQRNLPYVNVTIKVPVDVTGTAPPNDVLLVMDLYYNSSKYPVYVTGLSVVRPDGKVFHFVPPGKKVPINSVLVGLPARKVNATDLVLSFKSLTENQLLVQRFIIPELRKMGIQVSVVDIANIMLTIFDAVFSKDIAAAFKGNATEALGGRYWWVLQLYGYNASINVAPKRLVVMGACYGILGTDNQGRDLWQGVLYGVRWALIVGLLASTLSVLIGSLYGIVSGYFGGIVDEVMMRAAQIIYSLPALPILILLAALYKPTIWLIVFMIVAFGWPGVAIVTRSMALQVRQEPYVESAIALGASTKRILFLYIMPQVLPYMFATIALSVPGAIIAEASLSFLGVGDPSVLTWGRILHEAEAANAALNGYWWWVLPPGLGIALVGLSFVFIGNALDRILNPRLRR</sequence>
<evidence type="ECO:0000256" key="1">
    <source>
        <dbReference type="ARBA" id="ARBA00004141"/>
    </source>
</evidence>
<feature type="transmembrane region" description="Helical" evidence="5">
    <location>
        <begin position="410"/>
        <end position="435"/>
    </location>
</feature>
<dbReference type="SUPFAM" id="SSF161098">
    <property type="entry name" value="MetI-like"/>
    <property type="match status" value="1"/>
</dbReference>
<evidence type="ECO:0000256" key="5">
    <source>
        <dbReference type="RuleBase" id="RU363032"/>
    </source>
</evidence>
<dbReference type="PANTHER" id="PTHR43839">
    <property type="entry name" value="OPPC IN A BINDING PROTEIN-DEPENDENT TRANSPORT SYSTEM"/>
    <property type="match status" value="1"/>
</dbReference>
<dbReference type="GeneID" id="89289557"/>
<feature type="transmembrane region" description="Helical" evidence="5">
    <location>
        <begin position="21"/>
        <end position="41"/>
    </location>
</feature>
<feature type="transmembrane region" description="Helical" evidence="5">
    <location>
        <begin position="356"/>
        <end position="374"/>
    </location>
</feature>
<dbReference type="Proteomes" id="UP001341135">
    <property type="component" value="Chromosome"/>
</dbReference>
<feature type="transmembrane region" description="Helical" evidence="5">
    <location>
        <begin position="328"/>
        <end position="350"/>
    </location>
</feature>
<evidence type="ECO:0000313" key="8">
    <source>
        <dbReference type="Proteomes" id="UP001341135"/>
    </source>
</evidence>
<dbReference type="EMBL" id="AP028907">
    <property type="protein sequence ID" value="BES81980.1"/>
    <property type="molecule type" value="Genomic_DNA"/>
</dbReference>
<dbReference type="PROSITE" id="PS50928">
    <property type="entry name" value="ABC_TM1"/>
    <property type="match status" value="1"/>
</dbReference>
<dbReference type="Pfam" id="PF12911">
    <property type="entry name" value="OppC_N"/>
    <property type="match status" value="1"/>
</dbReference>
<dbReference type="InterPro" id="IPR000515">
    <property type="entry name" value="MetI-like"/>
</dbReference>
<organism evidence="7 8">
    <name type="scientific">Pyrodictium abyssi</name>
    <dbReference type="NCBI Taxonomy" id="54256"/>
    <lineage>
        <taxon>Archaea</taxon>
        <taxon>Thermoproteota</taxon>
        <taxon>Thermoprotei</taxon>
        <taxon>Desulfurococcales</taxon>
        <taxon>Pyrodictiaceae</taxon>
        <taxon>Pyrodictium</taxon>
    </lineage>
</organism>
<evidence type="ECO:0000313" key="7">
    <source>
        <dbReference type="EMBL" id="BES81980.1"/>
    </source>
</evidence>
<gene>
    <name evidence="7" type="ORF">PABY_15470</name>
</gene>
<name>A0ABN6ZTE8_9CREN</name>
<keyword evidence="2 5" id="KW-0812">Transmembrane</keyword>
<keyword evidence="4 5" id="KW-0472">Membrane</keyword>
<feature type="transmembrane region" description="Helical" evidence="5">
    <location>
        <begin position="295"/>
        <end position="316"/>
    </location>
</feature>
<accession>A0ABN6ZTE8</accession>
<protein>
    <submittedName>
        <fullName evidence="7">ABC transporter permease</fullName>
    </submittedName>
</protein>
<feature type="domain" description="ABC transmembrane type-1" evidence="6">
    <location>
        <begin position="293"/>
        <end position="484"/>
    </location>
</feature>
<reference evidence="7 8" key="1">
    <citation type="submission" date="2023-09" db="EMBL/GenBank/DDBJ databases">
        <title>Pyrofollis japonicus gen. nov. sp. nov., a novel member of the family Pyrodictiaceae isolated from the Iheya North hydrothermal field.</title>
        <authorList>
            <person name="Miyazaki U."/>
            <person name="Sanari M."/>
            <person name="Tame A."/>
            <person name="Kitajima M."/>
            <person name="Okamoto A."/>
            <person name="Sawayama S."/>
            <person name="Miyazaki J."/>
            <person name="Takai K."/>
            <person name="Nakagawa S."/>
        </authorList>
    </citation>
    <scope>NUCLEOTIDE SEQUENCE [LARGE SCALE GENOMIC DNA]</scope>
    <source>
        <strain evidence="7 8">AV2</strain>
    </source>
</reference>
<dbReference type="CDD" id="cd06261">
    <property type="entry name" value="TM_PBP2"/>
    <property type="match status" value="1"/>
</dbReference>
<keyword evidence="5" id="KW-0813">Transport</keyword>
<dbReference type="PANTHER" id="PTHR43839:SF1">
    <property type="entry name" value="OPPC IN A BINDING PROTEIN-DEPENDENT TRANSPORT SYSTEM"/>
    <property type="match status" value="1"/>
</dbReference>
<keyword evidence="3 5" id="KW-1133">Transmembrane helix</keyword>
<evidence type="ECO:0000259" key="6">
    <source>
        <dbReference type="PROSITE" id="PS50928"/>
    </source>
</evidence>
<dbReference type="InterPro" id="IPR035906">
    <property type="entry name" value="MetI-like_sf"/>
</dbReference>
<keyword evidence="8" id="KW-1185">Reference proteome</keyword>
<evidence type="ECO:0000256" key="2">
    <source>
        <dbReference type="ARBA" id="ARBA00022692"/>
    </source>
</evidence>